<sequence>MSTKKNESTTGQHIETEKIQNETEMLRALYDFESTIPQTINFSKGDFFVLHPSINKQRNWWHVISVTGQVGYVPNNYVQTVEVGSRCVLDFLTKCIKALDKDNQANSSSRRLELINELKKRRHFLAMRIAPRDSRSPIPPQRVSSSPSTPRCSSALAFASNTANSSDIFSNLGKNATLPKSKKQNTPKKPVRSATSETNSLTCTNTPEPGDELPSMPNGRVSSHGDDLGPESVYNLVQEVRKATHLNYELSKVAITVVLRGLQELVPPHSSPALLNVQSLLSGDLSMPARILDKTHDAQRLRLVLQELVSCKEDAQQRSWELYEDEAVISEYLHELISILENADPVICRRVLSQNGYEEICTLLQYYQMEVRWPIRQLLIKALCVMCAVHPPVISILLNSVLPMELARDMMSNTRNISRLTNSSALLTRIFSTGESMPVTHLEHVGSEFVTFLLAFIEEPPETDSADVIPDTFLRVVLSYNLQFPPHSSHNLVLEALARRNNAKVFTEKILLILNREDDPLRAYSSTSGGKSIFKMFYDLFSFDKTAALVYTNDIKVLIDMIVRQLTDLSPGDTRRSEYLKLCRMVLRNSNYYEHKHRISDLQKCFTRIFCEDTLSSHNDQALVRDISNEFPQYFKG</sequence>
<evidence type="ECO:0000259" key="4">
    <source>
        <dbReference type="PROSITE" id="PS50002"/>
    </source>
</evidence>
<dbReference type="PANTHER" id="PTHR13357:SF1">
    <property type="entry name" value="NCK-INTERACTING PROTEIN WITH SH3 DOMAIN"/>
    <property type="match status" value="1"/>
</dbReference>
<proteinExistence type="predicted"/>
<organism evidence="5">
    <name type="scientific">Cuerna arida</name>
    <dbReference type="NCBI Taxonomy" id="1464854"/>
    <lineage>
        <taxon>Eukaryota</taxon>
        <taxon>Metazoa</taxon>
        <taxon>Ecdysozoa</taxon>
        <taxon>Arthropoda</taxon>
        <taxon>Hexapoda</taxon>
        <taxon>Insecta</taxon>
        <taxon>Pterygota</taxon>
        <taxon>Neoptera</taxon>
        <taxon>Paraneoptera</taxon>
        <taxon>Hemiptera</taxon>
        <taxon>Auchenorrhyncha</taxon>
        <taxon>Membracoidea</taxon>
        <taxon>Cicadellidae</taxon>
        <taxon>Cicadellinae</taxon>
        <taxon>Proconiini</taxon>
        <taxon>Cuerna</taxon>
    </lineage>
</organism>
<dbReference type="InterPro" id="IPR018556">
    <property type="entry name" value="SPIN90/Ldb17_LRD"/>
</dbReference>
<dbReference type="InterPro" id="IPR036028">
    <property type="entry name" value="SH3-like_dom_sf"/>
</dbReference>
<keyword evidence="1 2" id="KW-0728">SH3 domain</keyword>
<dbReference type="Gene3D" id="2.30.30.40">
    <property type="entry name" value="SH3 Domains"/>
    <property type="match status" value="1"/>
</dbReference>
<evidence type="ECO:0000256" key="1">
    <source>
        <dbReference type="ARBA" id="ARBA00022443"/>
    </source>
</evidence>
<protein>
    <recommendedName>
        <fullName evidence="4">SH3 domain-containing protein</fullName>
    </recommendedName>
</protein>
<dbReference type="InterPro" id="IPR030125">
    <property type="entry name" value="SPIN90/Ldb17"/>
</dbReference>
<evidence type="ECO:0000256" key="3">
    <source>
        <dbReference type="SAM" id="MobiDB-lite"/>
    </source>
</evidence>
<dbReference type="GO" id="GO:0006897">
    <property type="term" value="P:endocytosis"/>
    <property type="evidence" value="ECO:0007669"/>
    <property type="project" value="TreeGrafter"/>
</dbReference>
<reference evidence="5" key="1">
    <citation type="submission" date="2015-11" db="EMBL/GenBank/DDBJ databases">
        <title>De novo transcriptome assembly of four potential Pierce s Disease insect vectors from Arizona vineyards.</title>
        <authorList>
            <person name="Tassone E.E."/>
        </authorList>
    </citation>
    <scope>NUCLEOTIDE SEQUENCE</scope>
</reference>
<feature type="region of interest" description="Disordered" evidence="3">
    <location>
        <begin position="131"/>
        <end position="151"/>
    </location>
</feature>
<evidence type="ECO:0000256" key="2">
    <source>
        <dbReference type="PROSITE-ProRule" id="PRU00192"/>
    </source>
</evidence>
<feature type="compositionally biased region" description="Basic residues" evidence="3">
    <location>
        <begin position="180"/>
        <end position="191"/>
    </location>
</feature>
<dbReference type="PANTHER" id="PTHR13357">
    <property type="entry name" value="SH3 ADAPTER PROTEIN SPIN90 NCK INTERACTING PROTEIN WITH SH3 DOMAIN"/>
    <property type="match status" value="1"/>
</dbReference>
<dbReference type="EMBL" id="GECZ01007406">
    <property type="protein sequence ID" value="JAS62363.1"/>
    <property type="molecule type" value="Transcribed_RNA"/>
</dbReference>
<dbReference type="InterPro" id="IPR001452">
    <property type="entry name" value="SH3_domain"/>
</dbReference>
<dbReference type="Pfam" id="PF09431">
    <property type="entry name" value="SPIN90_LRD"/>
    <property type="match status" value="1"/>
</dbReference>
<dbReference type="Pfam" id="PF07653">
    <property type="entry name" value="SH3_2"/>
    <property type="match status" value="1"/>
</dbReference>
<evidence type="ECO:0000313" key="5">
    <source>
        <dbReference type="EMBL" id="JAS62363.1"/>
    </source>
</evidence>
<gene>
    <name evidence="5" type="ORF">g.22264</name>
</gene>
<dbReference type="SMART" id="SM00326">
    <property type="entry name" value="SH3"/>
    <property type="match status" value="1"/>
</dbReference>
<dbReference type="PROSITE" id="PS50002">
    <property type="entry name" value="SH3"/>
    <property type="match status" value="1"/>
</dbReference>
<feature type="domain" description="SH3" evidence="4">
    <location>
        <begin position="21"/>
        <end position="83"/>
    </location>
</feature>
<feature type="compositionally biased region" description="Polar residues" evidence="3">
    <location>
        <begin position="193"/>
        <end position="207"/>
    </location>
</feature>
<dbReference type="GO" id="GO:0071933">
    <property type="term" value="F:Arp2/3 complex binding"/>
    <property type="evidence" value="ECO:0007669"/>
    <property type="project" value="TreeGrafter"/>
</dbReference>
<feature type="region of interest" description="Disordered" evidence="3">
    <location>
        <begin position="173"/>
        <end position="227"/>
    </location>
</feature>
<dbReference type="AlphaFoldDB" id="A0A1B6GJ96"/>
<name>A0A1B6GJ96_9HEMI</name>
<accession>A0A1B6GJ96</accession>
<dbReference type="SUPFAM" id="SSF50044">
    <property type="entry name" value="SH3-domain"/>
    <property type="match status" value="1"/>
</dbReference>
<dbReference type="PRINTS" id="PR01887">
    <property type="entry name" value="SPECTRNALPHA"/>
</dbReference>